<proteinExistence type="predicted"/>
<name>A0A1B7WNQ4_APHFL</name>
<evidence type="ECO:0008006" key="4">
    <source>
        <dbReference type="Google" id="ProtNLM"/>
    </source>
</evidence>
<keyword evidence="1" id="KW-0732">Signal</keyword>
<reference evidence="2 3" key="1">
    <citation type="submission" date="2015-09" db="EMBL/GenBank/DDBJ databases">
        <title>Aphanizomenon flos-aquae WA102.</title>
        <authorList>
            <person name="Driscoll C."/>
        </authorList>
    </citation>
    <scope>NUCLEOTIDE SEQUENCE [LARGE SCALE GENOMIC DNA]</scope>
    <source>
        <strain evidence="2">WA102</strain>
    </source>
</reference>
<dbReference type="AlphaFoldDB" id="A0A1B7WNQ4"/>
<sequence>MKKIFLIGMLLLTLPLTLSCAKQVEGTEVRNDTVFIKSTEESLMISQKEALEIAKKDAEIVYRDLTIYEVRAEVKENNWHIDYELKNPELHGGGPHYVISGSTGEIVSKRYEQ</sequence>
<dbReference type="Proteomes" id="UP000092093">
    <property type="component" value="Unassembled WGS sequence"/>
</dbReference>
<feature type="chain" id="PRO_5008600246" description="PepSY domain-containing protein" evidence="1">
    <location>
        <begin position="22"/>
        <end position="113"/>
    </location>
</feature>
<dbReference type="EMBL" id="LJOW01000218">
    <property type="protein sequence ID" value="OBQ38710.1"/>
    <property type="molecule type" value="Genomic_DNA"/>
</dbReference>
<evidence type="ECO:0000256" key="1">
    <source>
        <dbReference type="SAM" id="SignalP"/>
    </source>
</evidence>
<comment type="caution">
    <text evidence="2">The sequence shown here is derived from an EMBL/GenBank/DDBJ whole genome shotgun (WGS) entry which is preliminary data.</text>
</comment>
<feature type="signal peptide" evidence="1">
    <location>
        <begin position="1"/>
        <end position="21"/>
    </location>
</feature>
<evidence type="ECO:0000313" key="3">
    <source>
        <dbReference type="Proteomes" id="UP000092093"/>
    </source>
</evidence>
<gene>
    <name evidence="2" type="ORF">AN484_24020</name>
</gene>
<dbReference type="PROSITE" id="PS51257">
    <property type="entry name" value="PROKAR_LIPOPROTEIN"/>
    <property type="match status" value="1"/>
</dbReference>
<evidence type="ECO:0000313" key="2">
    <source>
        <dbReference type="EMBL" id="OBQ38710.1"/>
    </source>
</evidence>
<accession>A0A1B7WNQ4</accession>
<organism evidence="2 3">
    <name type="scientific">Aphanizomenon flos-aquae WA102</name>
    <dbReference type="NCBI Taxonomy" id="1710896"/>
    <lineage>
        <taxon>Bacteria</taxon>
        <taxon>Bacillati</taxon>
        <taxon>Cyanobacteriota</taxon>
        <taxon>Cyanophyceae</taxon>
        <taxon>Nostocales</taxon>
        <taxon>Aphanizomenonaceae</taxon>
        <taxon>Aphanizomenon</taxon>
    </lineage>
</organism>
<protein>
    <recommendedName>
        <fullName evidence="4">PepSY domain-containing protein</fullName>
    </recommendedName>
</protein>